<keyword evidence="4" id="KW-0704">Schiff base</keyword>
<dbReference type="PROSITE" id="PS01054">
    <property type="entry name" value="TRANSALDOLASE_1"/>
    <property type="match status" value="1"/>
</dbReference>
<comment type="caution">
    <text evidence="5">The sequence shown here is derived from an EMBL/GenBank/DDBJ whole genome shotgun (WGS) entry which is preliminary data.</text>
</comment>
<dbReference type="FunFam" id="3.20.20.70:FF:000018">
    <property type="entry name" value="Probable transaldolase"/>
    <property type="match status" value="1"/>
</dbReference>
<dbReference type="AlphaFoldDB" id="A0A391P2U1"/>
<dbReference type="NCBIfam" id="NF009299">
    <property type="entry name" value="PRK12656.1"/>
    <property type="match status" value="1"/>
</dbReference>
<keyword evidence="2" id="KW-0963">Cytoplasm</keyword>
<evidence type="ECO:0000256" key="3">
    <source>
        <dbReference type="ARBA" id="ARBA00022679"/>
    </source>
</evidence>
<gene>
    <name evidence="5" type="ORF">KGMB01110_21530</name>
</gene>
<reference evidence="6" key="1">
    <citation type="submission" date="2018-09" db="EMBL/GenBank/DDBJ databases">
        <title>Draft Genome Sequence of Mediterraneibacter sp. KCTC 15684.</title>
        <authorList>
            <person name="Kim J.S."/>
            <person name="Han K.I."/>
            <person name="Suh M.K."/>
            <person name="Lee K.C."/>
            <person name="Eom M.K."/>
            <person name="Lee J.H."/>
            <person name="Park S.H."/>
            <person name="Kang S.W."/>
            <person name="Park J.E."/>
            <person name="Oh B.S."/>
            <person name="Yu S.Y."/>
            <person name="Choi S.H."/>
            <person name="Lee D.H."/>
            <person name="Yoon H."/>
            <person name="Kim B."/>
            <person name="Yang S.J."/>
            <person name="Lee J.S."/>
        </authorList>
    </citation>
    <scope>NUCLEOTIDE SEQUENCE [LARGE SCALE GENOMIC DNA]</scope>
    <source>
        <strain evidence="6">KCTC 15684</strain>
    </source>
</reference>
<dbReference type="EMBL" id="BHGK01000001">
    <property type="protein sequence ID" value="GCA67717.1"/>
    <property type="molecule type" value="Genomic_DNA"/>
</dbReference>
<dbReference type="GO" id="GO:0016740">
    <property type="term" value="F:transferase activity"/>
    <property type="evidence" value="ECO:0007669"/>
    <property type="project" value="UniProtKB-KW"/>
</dbReference>
<comment type="subcellular location">
    <subcellularLocation>
        <location evidence="1">Cytoplasm</location>
    </subcellularLocation>
</comment>
<dbReference type="CDD" id="cd00956">
    <property type="entry name" value="Transaldolase_FSA"/>
    <property type="match status" value="1"/>
</dbReference>
<organism evidence="5 6">
    <name type="scientific">Mediterraneibacter butyricigenes</name>
    <dbReference type="NCBI Taxonomy" id="2316025"/>
    <lineage>
        <taxon>Bacteria</taxon>
        <taxon>Bacillati</taxon>
        <taxon>Bacillota</taxon>
        <taxon>Clostridia</taxon>
        <taxon>Lachnospirales</taxon>
        <taxon>Lachnospiraceae</taxon>
        <taxon>Mediterraneibacter</taxon>
    </lineage>
</organism>
<evidence type="ECO:0000313" key="6">
    <source>
        <dbReference type="Proteomes" id="UP000265643"/>
    </source>
</evidence>
<name>A0A391P2U1_9FIRM</name>
<keyword evidence="3" id="KW-0808">Transferase</keyword>
<protein>
    <submittedName>
        <fullName evidence="5">Transaldolase</fullName>
    </submittedName>
</protein>
<dbReference type="RefSeq" id="WP_117604333.1">
    <property type="nucleotide sequence ID" value="NZ_BHGK01000001.1"/>
</dbReference>
<dbReference type="SUPFAM" id="SSF51569">
    <property type="entry name" value="Aldolase"/>
    <property type="match status" value="1"/>
</dbReference>
<dbReference type="GO" id="GO:0005737">
    <property type="term" value="C:cytoplasm"/>
    <property type="evidence" value="ECO:0007669"/>
    <property type="project" value="UniProtKB-SubCell"/>
</dbReference>
<dbReference type="Pfam" id="PF00923">
    <property type="entry name" value="TAL_FSA"/>
    <property type="match status" value="1"/>
</dbReference>
<evidence type="ECO:0000256" key="1">
    <source>
        <dbReference type="ARBA" id="ARBA00004496"/>
    </source>
</evidence>
<dbReference type="InterPro" id="IPR013785">
    <property type="entry name" value="Aldolase_TIM"/>
</dbReference>
<sequence length="224" mass="24454">MKLIVDHADLDQIKEMFEYFPVSGVTTNPTIITRTGKDPYEVLKSIREFIGADAELHAQVISSDAEGMMAEAKVMRETVGGNFYVKIPTTKEGLKAIKNLKKEGFKVTATAVYTSIQAYLAAEAGADYVAPYLNRIDNLGYDGIQTACDIHDIFENNGYQTKVLAASFKNTQQVLELAKYGVGAATVAPDVIRNFVNNVAVDSAVDAFVKDFNATYGDGKTMLK</sequence>
<dbReference type="InterPro" id="IPR018225">
    <property type="entry name" value="Transaldolase_AS"/>
</dbReference>
<keyword evidence="6" id="KW-1185">Reference proteome</keyword>
<proteinExistence type="predicted"/>
<dbReference type="Proteomes" id="UP000265643">
    <property type="component" value="Unassembled WGS sequence"/>
</dbReference>
<evidence type="ECO:0000256" key="2">
    <source>
        <dbReference type="ARBA" id="ARBA00022490"/>
    </source>
</evidence>
<dbReference type="InterPro" id="IPR001585">
    <property type="entry name" value="TAL/FSA"/>
</dbReference>
<dbReference type="Gene3D" id="3.20.20.70">
    <property type="entry name" value="Aldolase class I"/>
    <property type="match status" value="1"/>
</dbReference>
<dbReference type="InterPro" id="IPR033919">
    <property type="entry name" value="TSA/FSA_arc/bac"/>
</dbReference>
<dbReference type="PANTHER" id="PTHR10683">
    <property type="entry name" value="TRANSALDOLASE"/>
    <property type="match status" value="1"/>
</dbReference>
<dbReference type="PANTHER" id="PTHR10683:SF36">
    <property type="entry name" value="TRANSALDOLASE"/>
    <property type="match status" value="1"/>
</dbReference>
<evidence type="ECO:0000313" key="5">
    <source>
        <dbReference type="EMBL" id="GCA67717.1"/>
    </source>
</evidence>
<evidence type="ECO:0000256" key="4">
    <source>
        <dbReference type="ARBA" id="ARBA00023270"/>
    </source>
</evidence>
<dbReference type="GO" id="GO:0005975">
    <property type="term" value="P:carbohydrate metabolic process"/>
    <property type="evidence" value="ECO:0007669"/>
    <property type="project" value="InterPro"/>
</dbReference>
<dbReference type="GO" id="GO:0016832">
    <property type="term" value="F:aldehyde-lyase activity"/>
    <property type="evidence" value="ECO:0007669"/>
    <property type="project" value="InterPro"/>
</dbReference>
<accession>A0A391P2U1</accession>